<dbReference type="PANTHER" id="PTHR43142:SF1">
    <property type="entry name" value="CARBOXYLIC ESTER HYDROLASE"/>
    <property type="match status" value="1"/>
</dbReference>
<dbReference type="PROSITE" id="PS00122">
    <property type="entry name" value="CARBOXYLESTERASE_B_1"/>
    <property type="match status" value="1"/>
</dbReference>
<proteinExistence type="inferred from homology"/>
<reference evidence="7" key="2">
    <citation type="submission" date="2017-10" db="EMBL/GenBank/DDBJ databases">
        <title>Ladona fulva Genome sequencing and assembly.</title>
        <authorList>
            <person name="Murali S."/>
            <person name="Richards S."/>
            <person name="Bandaranaike D."/>
            <person name="Bellair M."/>
            <person name="Blankenburg K."/>
            <person name="Chao H."/>
            <person name="Dinh H."/>
            <person name="Doddapaneni H."/>
            <person name="Dugan-Rocha S."/>
            <person name="Elkadiri S."/>
            <person name="Gnanaolivu R."/>
            <person name="Hernandez B."/>
            <person name="Skinner E."/>
            <person name="Javaid M."/>
            <person name="Lee S."/>
            <person name="Li M."/>
            <person name="Ming W."/>
            <person name="Munidasa M."/>
            <person name="Muniz J."/>
            <person name="Nguyen L."/>
            <person name="Hughes D."/>
            <person name="Osuji N."/>
            <person name="Pu L.-L."/>
            <person name="Puazo M."/>
            <person name="Qu C."/>
            <person name="Quiroz J."/>
            <person name="Raj R."/>
            <person name="Weissenberger G."/>
            <person name="Xin Y."/>
            <person name="Zou X."/>
            <person name="Han Y."/>
            <person name="Worley K."/>
            <person name="Muzny D."/>
            <person name="Gibbs R."/>
        </authorList>
    </citation>
    <scope>NUCLEOTIDE SEQUENCE</scope>
    <source>
        <strain evidence="7">Sampled in the wild</strain>
    </source>
</reference>
<dbReference type="InterPro" id="IPR029058">
    <property type="entry name" value="AB_hydrolase_fold"/>
</dbReference>
<evidence type="ECO:0000313" key="8">
    <source>
        <dbReference type="Proteomes" id="UP000792457"/>
    </source>
</evidence>
<evidence type="ECO:0000256" key="1">
    <source>
        <dbReference type="ARBA" id="ARBA00005964"/>
    </source>
</evidence>
<reference evidence="7" key="1">
    <citation type="submission" date="2013-04" db="EMBL/GenBank/DDBJ databases">
        <authorList>
            <person name="Qu J."/>
            <person name="Murali S.C."/>
            <person name="Bandaranaike D."/>
            <person name="Bellair M."/>
            <person name="Blankenburg K."/>
            <person name="Chao H."/>
            <person name="Dinh H."/>
            <person name="Doddapaneni H."/>
            <person name="Downs B."/>
            <person name="Dugan-Rocha S."/>
            <person name="Elkadiri S."/>
            <person name="Gnanaolivu R.D."/>
            <person name="Hernandez B."/>
            <person name="Javaid M."/>
            <person name="Jayaseelan J.C."/>
            <person name="Lee S."/>
            <person name="Li M."/>
            <person name="Ming W."/>
            <person name="Munidasa M."/>
            <person name="Muniz J."/>
            <person name="Nguyen L."/>
            <person name="Ongeri F."/>
            <person name="Osuji N."/>
            <person name="Pu L.-L."/>
            <person name="Puazo M."/>
            <person name="Qu C."/>
            <person name="Quiroz J."/>
            <person name="Raj R."/>
            <person name="Weissenberger G."/>
            <person name="Xin Y."/>
            <person name="Zou X."/>
            <person name="Han Y."/>
            <person name="Richards S."/>
            <person name="Worley K."/>
            <person name="Muzny D."/>
            <person name="Gibbs R."/>
        </authorList>
    </citation>
    <scope>NUCLEOTIDE SEQUENCE</scope>
    <source>
        <strain evidence="7">Sampled in the wild</strain>
    </source>
</reference>
<evidence type="ECO:0000256" key="2">
    <source>
        <dbReference type="ARBA" id="ARBA00022487"/>
    </source>
</evidence>
<dbReference type="PANTHER" id="PTHR43142">
    <property type="entry name" value="CARBOXYLIC ESTER HYDROLASE"/>
    <property type="match status" value="1"/>
</dbReference>
<name>A0A8K0KRC1_LADFU</name>
<keyword evidence="8" id="KW-1185">Reference proteome</keyword>
<dbReference type="OrthoDB" id="19653at2759"/>
<comment type="similarity">
    <text evidence="1 5">Belongs to the type-B carboxylesterase/lipase family.</text>
</comment>
<dbReference type="Pfam" id="PF00135">
    <property type="entry name" value="COesterase"/>
    <property type="match status" value="1"/>
</dbReference>
<protein>
    <recommendedName>
        <fullName evidence="5">Carboxylic ester hydrolase</fullName>
        <ecNumber evidence="5">3.1.1.-</ecNumber>
    </recommendedName>
</protein>
<dbReference type="Proteomes" id="UP000792457">
    <property type="component" value="Unassembled WGS sequence"/>
</dbReference>
<evidence type="ECO:0000256" key="5">
    <source>
        <dbReference type="RuleBase" id="RU361235"/>
    </source>
</evidence>
<dbReference type="SUPFAM" id="SSF53474">
    <property type="entry name" value="alpha/beta-Hydrolases"/>
    <property type="match status" value="1"/>
</dbReference>
<keyword evidence="4" id="KW-0325">Glycoprotein</keyword>
<dbReference type="AlphaFoldDB" id="A0A8K0KRC1"/>
<dbReference type="GO" id="GO:0052689">
    <property type="term" value="F:carboxylic ester hydrolase activity"/>
    <property type="evidence" value="ECO:0007669"/>
    <property type="project" value="UniProtKB-KW"/>
</dbReference>
<evidence type="ECO:0000259" key="6">
    <source>
        <dbReference type="Pfam" id="PF00135"/>
    </source>
</evidence>
<dbReference type="InterPro" id="IPR002018">
    <property type="entry name" value="CarbesteraseB"/>
</dbReference>
<comment type="caution">
    <text evidence="7">The sequence shown here is derived from an EMBL/GenBank/DDBJ whole genome shotgun (WGS) entry which is preliminary data.</text>
</comment>
<dbReference type="Gene3D" id="3.40.50.1820">
    <property type="entry name" value="alpha/beta hydrolase"/>
    <property type="match status" value="1"/>
</dbReference>
<organism evidence="7 8">
    <name type="scientific">Ladona fulva</name>
    <name type="common">Scarce chaser dragonfly</name>
    <name type="synonym">Libellula fulva</name>
    <dbReference type="NCBI Taxonomy" id="123851"/>
    <lineage>
        <taxon>Eukaryota</taxon>
        <taxon>Metazoa</taxon>
        <taxon>Ecdysozoa</taxon>
        <taxon>Arthropoda</taxon>
        <taxon>Hexapoda</taxon>
        <taxon>Insecta</taxon>
        <taxon>Pterygota</taxon>
        <taxon>Palaeoptera</taxon>
        <taxon>Odonata</taxon>
        <taxon>Epiprocta</taxon>
        <taxon>Anisoptera</taxon>
        <taxon>Libelluloidea</taxon>
        <taxon>Libellulidae</taxon>
        <taxon>Ladona</taxon>
    </lineage>
</organism>
<feature type="non-terminal residue" evidence="7">
    <location>
        <position position="1"/>
    </location>
</feature>
<evidence type="ECO:0000256" key="3">
    <source>
        <dbReference type="ARBA" id="ARBA00022801"/>
    </source>
</evidence>
<accession>A0A8K0KRC1</accession>
<dbReference type="EC" id="3.1.1.-" evidence="5"/>
<keyword evidence="3 5" id="KW-0378">Hydrolase</keyword>
<evidence type="ECO:0000256" key="4">
    <source>
        <dbReference type="ARBA" id="ARBA00023180"/>
    </source>
</evidence>
<keyword evidence="2" id="KW-0719">Serine esterase</keyword>
<sequence>MTKEVLEKVKMQGKEPPRVPVMVYIHGGGWLGGSGSAFNFGPDLLLETDVILVTMNYRLSAFGFLSTGDNASPGNYGLKDQSLAMKWVNENIAAFGGDYERVTIFGQSAGGASVHYQVLSPMSAGNVHIGVVLRFDFHCFSFL</sequence>
<gene>
    <name evidence="7" type="ORF">J437_LFUL002893</name>
</gene>
<evidence type="ECO:0000313" key="7">
    <source>
        <dbReference type="EMBL" id="KAG8238436.1"/>
    </source>
</evidence>
<feature type="domain" description="Carboxylesterase type B" evidence="6">
    <location>
        <begin position="15"/>
        <end position="130"/>
    </location>
</feature>
<dbReference type="InterPro" id="IPR019826">
    <property type="entry name" value="Carboxylesterase_B_AS"/>
</dbReference>
<dbReference type="EMBL" id="KZ309354">
    <property type="protein sequence ID" value="KAG8238436.1"/>
    <property type="molecule type" value="Genomic_DNA"/>
</dbReference>